<organism evidence="2 3">
    <name type="scientific">Triticum turgidum subsp. durum</name>
    <name type="common">Durum wheat</name>
    <name type="synonym">Triticum durum</name>
    <dbReference type="NCBI Taxonomy" id="4567"/>
    <lineage>
        <taxon>Eukaryota</taxon>
        <taxon>Viridiplantae</taxon>
        <taxon>Streptophyta</taxon>
        <taxon>Embryophyta</taxon>
        <taxon>Tracheophyta</taxon>
        <taxon>Spermatophyta</taxon>
        <taxon>Magnoliopsida</taxon>
        <taxon>Liliopsida</taxon>
        <taxon>Poales</taxon>
        <taxon>Poaceae</taxon>
        <taxon>BOP clade</taxon>
        <taxon>Pooideae</taxon>
        <taxon>Triticodae</taxon>
        <taxon>Triticeae</taxon>
        <taxon>Triticinae</taxon>
        <taxon>Triticum</taxon>
    </lineage>
</organism>
<accession>A0A9R1QW04</accession>
<dbReference type="AlphaFoldDB" id="A0A9R1QW04"/>
<evidence type="ECO:0000313" key="3">
    <source>
        <dbReference type="Proteomes" id="UP000324705"/>
    </source>
</evidence>
<dbReference type="EMBL" id="LT934116">
    <property type="protein sequence ID" value="VAH83768.1"/>
    <property type="molecule type" value="Genomic_DNA"/>
</dbReference>
<evidence type="ECO:0000256" key="1">
    <source>
        <dbReference type="SAM" id="MobiDB-lite"/>
    </source>
</evidence>
<sequence length="168" mass="17906">MAVAPPDGQEKVIAAAQQIVKSLANSKNRAPQCHGRLRAPGGGKEEGEYGREWGTPGPGFGGDDDDLEDERDAVVEDALRLVEKWDSTTAGDRLVFKSPEDAEEYLAVAACLMGEAGPRVEAVLTASLTAEDLHASLLRRLSLTVPTFHSASSVNLDCPSFAESITRE</sequence>
<dbReference type="Gramene" id="TRITD3Bv1G237320.1">
    <property type="protein sequence ID" value="TRITD3Bv1G237320.1"/>
    <property type="gene ID" value="TRITD3Bv1G237320"/>
</dbReference>
<reference evidence="2 3" key="1">
    <citation type="submission" date="2017-09" db="EMBL/GenBank/DDBJ databases">
        <authorList>
            <consortium name="International Durum Wheat Genome Sequencing Consortium (IDWGSC)"/>
            <person name="Milanesi L."/>
        </authorList>
    </citation>
    <scope>NUCLEOTIDE SEQUENCE [LARGE SCALE GENOMIC DNA]</scope>
    <source>
        <strain evidence="3">cv. Svevo</strain>
    </source>
</reference>
<gene>
    <name evidence="2" type="ORF">TRITD_3Bv1G237320</name>
</gene>
<name>A0A9R1QW04_TRITD</name>
<evidence type="ECO:0000313" key="2">
    <source>
        <dbReference type="EMBL" id="VAH83768.1"/>
    </source>
</evidence>
<keyword evidence="3" id="KW-1185">Reference proteome</keyword>
<dbReference type="Proteomes" id="UP000324705">
    <property type="component" value="Chromosome 3B"/>
</dbReference>
<protein>
    <submittedName>
        <fullName evidence="2">Uncharacterized protein</fullName>
    </submittedName>
</protein>
<feature type="region of interest" description="Disordered" evidence="1">
    <location>
        <begin position="25"/>
        <end position="67"/>
    </location>
</feature>
<proteinExistence type="predicted"/>
<dbReference type="OMA" id="EYGREWG"/>